<dbReference type="InterPro" id="IPR041205">
    <property type="entry name" value="ScsC_N"/>
</dbReference>
<keyword evidence="2" id="KW-0560">Oxidoreductase</keyword>
<evidence type="ECO:0000313" key="7">
    <source>
        <dbReference type="EMBL" id="SHL03153.1"/>
    </source>
</evidence>
<dbReference type="PROSITE" id="PS51352">
    <property type="entry name" value="THIOREDOXIN_2"/>
    <property type="match status" value="1"/>
</dbReference>
<feature type="domain" description="Thioredoxin" evidence="6">
    <location>
        <begin position="61"/>
        <end position="248"/>
    </location>
</feature>
<dbReference type="Pfam" id="PF18312">
    <property type="entry name" value="ScsC_N"/>
    <property type="match status" value="1"/>
</dbReference>
<evidence type="ECO:0000313" key="8">
    <source>
        <dbReference type="Proteomes" id="UP000183974"/>
    </source>
</evidence>
<dbReference type="InterPro" id="IPR036249">
    <property type="entry name" value="Thioredoxin-like_sf"/>
</dbReference>
<keyword evidence="8" id="KW-1185">Reference proteome</keyword>
<evidence type="ECO:0000259" key="6">
    <source>
        <dbReference type="PROSITE" id="PS51352"/>
    </source>
</evidence>
<dbReference type="AlphaFoldDB" id="A0A1M6XB53"/>
<reference evidence="7 8" key="1">
    <citation type="submission" date="2016-11" db="EMBL/GenBank/DDBJ databases">
        <authorList>
            <person name="Jaros S."/>
            <person name="Januszkiewicz K."/>
            <person name="Wedrychowicz H."/>
        </authorList>
    </citation>
    <scope>NUCLEOTIDE SEQUENCE [LARGE SCALE GENOMIC DNA]</scope>
    <source>
        <strain evidence="7 8">DSM 29589</strain>
    </source>
</reference>
<dbReference type="STRING" id="337701.SAMN05444398_101358"/>
<dbReference type="EMBL" id="FRBR01000001">
    <property type="protein sequence ID" value="SHL03153.1"/>
    <property type="molecule type" value="Genomic_DNA"/>
</dbReference>
<keyword evidence="3" id="KW-1015">Disulfide bond</keyword>
<dbReference type="CDD" id="cd03023">
    <property type="entry name" value="DsbA_Com1_like"/>
    <property type="match status" value="1"/>
</dbReference>
<dbReference type="PANTHER" id="PTHR13887">
    <property type="entry name" value="GLUTATHIONE S-TRANSFERASE KAPPA"/>
    <property type="match status" value="1"/>
</dbReference>
<keyword evidence="1 5" id="KW-0732">Signal</keyword>
<dbReference type="Gene3D" id="3.40.30.10">
    <property type="entry name" value="Glutaredoxin"/>
    <property type="match status" value="1"/>
</dbReference>
<dbReference type="Proteomes" id="UP000183974">
    <property type="component" value="Unassembled WGS sequence"/>
</dbReference>
<dbReference type="GO" id="GO:0016491">
    <property type="term" value="F:oxidoreductase activity"/>
    <property type="evidence" value="ECO:0007669"/>
    <property type="project" value="UniProtKB-KW"/>
</dbReference>
<name>A0A1M6XB53_9RHOB</name>
<feature type="chain" id="PRO_5013020072" evidence="5">
    <location>
        <begin position="22"/>
        <end position="250"/>
    </location>
</feature>
<dbReference type="Pfam" id="PF01323">
    <property type="entry name" value="DSBA"/>
    <property type="match status" value="1"/>
</dbReference>
<protein>
    <submittedName>
        <fullName evidence="7">Protein-disulfide isomerase</fullName>
    </submittedName>
</protein>
<evidence type="ECO:0000256" key="4">
    <source>
        <dbReference type="ARBA" id="ARBA00023284"/>
    </source>
</evidence>
<sequence length="250" mass="27384">MKFAPLAALALGATLAMPAQALDLTSMTDAEREAFHAEIRNYLMENPQVIMEAVAVLEQRQQEQQAQDDIALVKDNSEALFNDDSSWVGGNPEGDITLVEFLDYRCGYCKRAFPEVESLVETDGNIRVVVKEFPILGEQSLLAAQFAIATLQTAGDEAYKQVHDALMTFNGDISEPALRRLAEGFGIDADAIMAHMGSDEVAEVIAANHALGQRMNITGTPTFVMDEQMLRGYVPLDVMQQIAAEVRKDS</sequence>
<dbReference type="InterPro" id="IPR001853">
    <property type="entry name" value="DSBA-like_thioredoxin_dom"/>
</dbReference>
<gene>
    <name evidence="7" type="ORF">SAMN05444398_101358</name>
</gene>
<evidence type="ECO:0000256" key="3">
    <source>
        <dbReference type="ARBA" id="ARBA00023157"/>
    </source>
</evidence>
<organism evidence="7 8">
    <name type="scientific">Roseovarius pacificus</name>
    <dbReference type="NCBI Taxonomy" id="337701"/>
    <lineage>
        <taxon>Bacteria</taxon>
        <taxon>Pseudomonadati</taxon>
        <taxon>Pseudomonadota</taxon>
        <taxon>Alphaproteobacteria</taxon>
        <taxon>Rhodobacterales</taxon>
        <taxon>Roseobacteraceae</taxon>
        <taxon>Roseovarius</taxon>
    </lineage>
</organism>
<dbReference type="RefSeq" id="WP_073032020.1">
    <property type="nucleotide sequence ID" value="NZ_BMLR01000001.1"/>
</dbReference>
<keyword evidence="7" id="KW-0413">Isomerase</keyword>
<evidence type="ECO:0000256" key="1">
    <source>
        <dbReference type="ARBA" id="ARBA00022729"/>
    </source>
</evidence>
<keyword evidence="4" id="KW-0676">Redox-active center</keyword>
<feature type="signal peptide" evidence="5">
    <location>
        <begin position="1"/>
        <end position="21"/>
    </location>
</feature>
<dbReference type="InterPro" id="IPR013766">
    <property type="entry name" value="Thioredoxin_domain"/>
</dbReference>
<accession>A0A1M6XB53</accession>
<evidence type="ECO:0000256" key="2">
    <source>
        <dbReference type="ARBA" id="ARBA00023002"/>
    </source>
</evidence>
<dbReference type="GO" id="GO:0016853">
    <property type="term" value="F:isomerase activity"/>
    <property type="evidence" value="ECO:0007669"/>
    <property type="project" value="UniProtKB-KW"/>
</dbReference>
<proteinExistence type="predicted"/>
<dbReference type="PANTHER" id="PTHR13887:SF14">
    <property type="entry name" value="DISULFIDE BOND FORMATION PROTEIN D"/>
    <property type="match status" value="1"/>
</dbReference>
<dbReference type="SUPFAM" id="SSF52833">
    <property type="entry name" value="Thioredoxin-like"/>
    <property type="match status" value="1"/>
</dbReference>
<evidence type="ECO:0000256" key="5">
    <source>
        <dbReference type="SAM" id="SignalP"/>
    </source>
</evidence>
<dbReference type="OrthoDB" id="9780147at2"/>